<dbReference type="InterPro" id="IPR012347">
    <property type="entry name" value="Ferritin-like"/>
</dbReference>
<evidence type="ECO:0000313" key="2">
    <source>
        <dbReference type="Proteomes" id="UP001272515"/>
    </source>
</evidence>
<dbReference type="Proteomes" id="UP001272515">
    <property type="component" value="Unassembled WGS sequence"/>
</dbReference>
<dbReference type="SUPFAM" id="SSF47240">
    <property type="entry name" value="Ferritin-like"/>
    <property type="match status" value="1"/>
</dbReference>
<evidence type="ECO:0000313" key="1">
    <source>
        <dbReference type="EMBL" id="MDV5087621.1"/>
    </source>
</evidence>
<dbReference type="Gene3D" id="1.20.1260.10">
    <property type="match status" value="1"/>
</dbReference>
<keyword evidence="2" id="KW-1185">Reference proteome</keyword>
<organism evidence="1 2">
    <name type="scientific">Veillonella absiana</name>
    <dbReference type="NCBI Taxonomy" id="3079305"/>
    <lineage>
        <taxon>Bacteria</taxon>
        <taxon>Bacillati</taxon>
        <taxon>Bacillota</taxon>
        <taxon>Negativicutes</taxon>
        <taxon>Veillonellales</taxon>
        <taxon>Veillonellaceae</taxon>
        <taxon>Veillonella</taxon>
    </lineage>
</organism>
<dbReference type="EMBL" id="JAWJZB010000002">
    <property type="protein sequence ID" value="MDV5087621.1"/>
    <property type="molecule type" value="Genomic_DNA"/>
</dbReference>
<protein>
    <recommendedName>
        <fullName evidence="3">Ferritin-like diiron domain-containing protein</fullName>
    </recommendedName>
</protein>
<reference evidence="1 2" key="1">
    <citation type="submission" date="2023-10" db="EMBL/GenBank/DDBJ databases">
        <title>Veillonella sp. nov., isolated from a pig farm feces dump.</title>
        <authorList>
            <person name="Chang Y.-H."/>
        </authorList>
    </citation>
    <scope>NUCLEOTIDE SEQUENCE [LARGE SCALE GENOMIC DNA]</scope>
    <source>
        <strain evidence="1 2">YH-vei2233</strain>
    </source>
</reference>
<dbReference type="InterPro" id="IPR009078">
    <property type="entry name" value="Ferritin-like_SF"/>
</dbReference>
<gene>
    <name evidence="1" type="ORF">RVY80_01980</name>
</gene>
<comment type="caution">
    <text evidence="1">The sequence shown here is derived from an EMBL/GenBank/DDBJ whole genome shotgun (WGS) entry which is preliminary data.</text>
</comment>
<evidence type="ECO:0008006" key="3">
    <source>
        <dbReference type="Google" id="ProtNLM"/>
    </source>
</evidence>
<name>A0ABU3Z7H8_9FIRM</name>
<dbReference type="RefSeq" id="WP_295190921.1">
    <property type="nucleotide sequence ID" value="NZ_JAWJZA010000005.1"/>
</dbReference>
<proteinExistence type="predicted"/>
<sequence length="82" mass="9153">MLGAGPDDKDKFLALVKNFYRQEAQAGETLTKMADQIRATGEEGSAEIADEILETIPEEIMHAKRLEKAFEAHGIQFDKIEC</sequence>
<accession>A0ABU3Z7H8</accession>